<evidence type="ECO:0000256" key="5">
    <source>
        <dbReference type="ARBA" id="ARBA00022777"/>
    </source>
</evidence>
<dbReference type="PROSITE" id="PS00107">
    <property type="entry name" value="PROTEIN_KINASE_ATP"/>
    <property type="match status" value="1"/>
</dbReference>
<evidence type="ECO:0000256" key="1">
    <source>
        <dbReference type="ARBA" id="ARBA00012513"/>
    </source>
</evidence>
<evidence type="ECO:0000256" key="10">
    <source>
        <dbReference type="SAM" id="MobiDB-lite"/>
    </source>
</evidence>
<evidence type="ECO:0000256" key="2">
    <source>
        <dbReference type="ARBA" id="ARBA00022527"/>
    </source>
</evidence>
<keyword evidence="11" id="KW-1133">Transmembrane helix</keyword>
<feature type="transmembrane region" description="Helical" evidence="11">
    <location>
        <begin position="352"/>
        <end position="373"/>
    </location>
</feature>
<dbReference type="GO" id="GO:0004674">
    <property type="term" value="F:protein serine/threonine kinase activity"/>
    <property type="evidence" value="ECO:0007669"/>
    <property type="project" value="UniProtKB-KW"/>
</dbReference>
<dbReference type="InterPro" id="IPR011009">
    <property type="entry name" value="Kinase-like_dom_sf"/>
</dbReference>
<keyword evidence="3" id="KW-0808">Transferase</keyword>
<evidence type="ECO:0000256" key="6">
    <source>
        <dbReference type="ARBA" id="ARBA00022840"/>
    </source>
</evidence>
<dbReference type="FunFam" id="3.30.200.20:FF:000035">
    <property type="entry name" value="Serine/threonine protein kinase Stk1"/>
    <property type="match status" value="1"/>
</dbReference>
<dbReference type="InterPro" id="IPR008271">
    <property type="entry name" value="Ser/Thr_kinase_AS"/>
</dbReference>
<dbReference type="PROSITE" id="PS00108">
    <property type="entry name" value="PROTEIN_KINASE_ST"/>
    <property type="match status" value="1"/>
</dbReference>
<feature type="region of interest" description="Disordered" evidence="10">
    <location>
        <begin position="377"/>
        <end position="423"/>
    </location>
</feature>
<comment type="catalytic activity">
    <reaction evidence="8">
        <text>L-seryl-[protein] + ATP = O-phospho-L-seryl-[protein] + ADP + H(+)</text>
        <dbReference type="Rhea" id="RHEA:17989"/>
        <dbReference type="Rhea" id="RHEA-COMP:9863"/>
        <dbReference type="Rhea" id="RHEA-COMP:11604"/>
        <dbReference type="ChEBI" id="CHEBI:15378"/>
        <dbReference type="ChEBI" id="CHEBI:29999"/>
        <dbReference type="ChEBI" id="CHEBI:30616"/>
        <dbReference type="ChEBI" id="CHEBI:83421"/>
        <dbReference type="ChEBI" id="CHEBI:456216"/>
        <dbReference type="EC" id="2.7.11.1"/>
    </reaction>
</comment>
<evidence type="ECO:0000259" key="12">
    <source>
        <dbReference type="PROSITE" id="PS50011"/>
    </source>
</evidence>
<dbReference type="Pfam" id="PF00069">
    <property type="entry name" value="Pkinase"/>
    <property type="match status" value="1"/>
</dbReference>
<dbReference type="FunFam" id="1.10.510.10:FF:000021">
    <property type="entry name" value="Serine/threonine protein kinase"/>
    <property type="match status" value="1"/>
</dbReference>
<dbReference type="Proteomes" id="UP000319103">
    <property type="component" value="Unassembled WGS sequence"/>
</dbReference>
<evidence type="ECO:0000256" key="8">
    <source>
        <dbReference type="ARBA" id="ARBA00048679"/>
    </source>
</evidence>
<organism evidence="13 14">
    <name type="scientific">Kitasatospora acidiphila</name>
    <dbReference type="NCBI Taxonomy" id="2567942"/>
    <lineage>
        <taxon>Bacteria</taxon>
        <taxon>Bacillati</taxon>
        <taxon>Actinomycetota</taxon>
        <taxon>Actinomycetes</taxon>
        <taxon>Kitasatosporales</taxon>
        <taxon>Streptomycetaceae</taxon>
        <taxon>Kitasatospora</taxon>
    </lineage>
</organism>
<dbReference type="SMART" id="SM00220">
    <property type="entry name" value="S_TKc"/>
    <property type="match status" value="1"/>
</dbReference>
<dbReference type="SUPFAM" id="SSF56112">
    <property type="entry name" value="Protein kinase-like (PK-like)"/>
    <property type="match status" value="1"/>
</dbReference>
<evidence type="ECO:0000256" key="4">
    <source>
        <dbReference type="ARBA" id="ARBA00022741"/>
    </source>
</evidence>
<dbReference type="InterPro" id="IPR017441">
    <property type="entry name" value="Protein_kinase_ATP_BS"/>
</dbReference>
<dbReference type="InterPro" id="IPR000719">
    <property type="entry name" value="Prot_kinase_dom"/>
</dbReference>
<dbReference type="EC" id="2.7.11.1" evidence="1"/>
<dbReference type="PANTHER" id="PTHR43289">
    <property type="entry name" value="MITOGEN-ACTIVATED PROTEIN KINASE KINASE KINASE 20-RELATED"/>
    <property type="match status" value="1"/>
</dbReference>
<keyword evidence="11" id="KW-0812">Transmembrane</keyword>
<accession>A0A540W6N3</accession>
<dbReference type="Gene3D" id="1.10.510.10">
    <property type="entry name" value="Transferase(Phosphotransferase) domain 1"/>
    <property type="match status" value="1"/>
</dbReference>
<dbReference type="CDD" id="cd14014">
    <property type="entry name" value="STKc_PknB_like"/>
    <property type="match status" value="1"/>
</dbReference>
<gene>
    <name evidence="13" type="ORF">E6W39_23775</name>
</gene>
<feature type="domain" description="Protein kinase" evidence="12">
    <location>
        <begin position="10"/>
        <end position="268"/>
    </location>
</feature>
<comment type="catalytic activity">
    <reaction evidence="7">
        <text>L-threonyl-[protein] + ATP = O-phospho-L-threonyl-[protein] + ADP + H(+)</text>
        <dbReference type="Rhea" id="RHEA:46608"/>
        <dbReference type="Rhea" id="RHEA-COMP:11060"/>
        <dbReference type="Rhea" id="RHEA-COMP:11605"/>
        <dbReference type="ChEBI" id="CHEBI:15378"/>
        <dbReference type="ChEBI" id="CHEBI:30013"/>
        <dbReference type="ChEBI" id="CHEBI:30616"/>
        <dbReference type="ChEBI" id="CHEBI:61977"/>
        <dbReference type="ChEBI" id="CHEBI:456216"/>
        <dbReference type="EC" id="2.7.11.1"/>
    </reaction>
</comment>
<keyword evidence="14" id="KW-1185">Reference proteome</keyword>
<keyword evidence="6 9" id="KW-0067">ATP-binding</keyword>
<keyword evidence="4 9" id="KW-0547">Nucleotide-binding</keyword>
<dbReference type="RefSeq" id="WP_141635247.1">
    <property type="nucleotide sequence ID" value="NZ_VIGB01000003.1"/>
</dbReference>
<protein>
    <recommendedName>
        <fullName evidence="1">non-specific serine/threonine protein kinase</fullName>
        <ecNumber evidence="1">2.7.11.1</ecNumber>
    </recommendedName>
</protein>
<proteinExistence type="predicted"/>
<evidence type="ECO:0000256" key="11">
    <source>
        <dbReference type="SAM" id="Phobius"/>
    </source>
</evidence>
<sequence length="523" mass="52705">MIGRALNGRYELVGTLGVGGMATVYHGVDRVLGRPVAVKILNGGLAEDPRFAERFQREAQHAAMLVHPRIAMVFDSGMDEGSPYIVMELIRGRSLSSVLAEAGPLPVERAVGIAAAVCEALEVAHTAGLVHRDIKPGNVMLTDDGGVKVVDFGIARASDSGQQLTQTATVLGTAAYLSPEQATAGEVDGRADLYALGCVLTELLTGEPPFTAETPVAIAFKQVTEEAAPVSLHRPEVPPALDIVVTRLLAKRPEERPATAAAARAELLAAVPVAGAVDRTAELLATAAPDGDRTQVLPMGSGSGAAGFGNGAGGFGGGTGGFGAVPAATSLMDALPGQSPEPAPAPRSRRTIALVLGGAGVSVVALLGVLALVNPSSSSNPSAAAHSPVASPAATQPATAPTTGASAQAAPPSTSAPRQTPGTPIAAIAGLRTDVAATPMQPKDRQTALIKTLDTATAALNAQQPAQADLALKAAQRQVHDLSKKHTIDAQTAAGWQRQLTAIIGSLSSGGGATANADDNGDN</sequence>
<evidence type="ECO:0000313" key="14">
    <source>
        <dbReference type="Proteomes" id="UP000319103"/>
    </source>
</evidence>
<dbReference type="PROSITE" id="PS50011">
    <property type="entry name" value="PROTEIN_KINASE_DOM"/>
    <property type="match status" value="1"/>
</dbReference>
<name>A0A540W6N3_9ACTN</name>
<dbReference type="Gene3D" id="3.30.200.20">
    <property type="entry name" value="Phosphorylase Kinase, domain 1"/>
    <property type="match status" value="1"/>
</dbReference>
<dbReference type="AlphaFoldDB" id="A0A540W6N3"/>
<dbReference type="EMBL" id="VIGB01000003">
    <property type="protein sequence ID" value="TQF04688.1"/>
    <property type="molecule type" value="Genomic_DNA"/>
</dbReference>
<evidence type="ECO:0000256" key="9">
    <source>
        <dbReference type="PROSITE-ProRule" id="PRU10141"/>
    </source>
</evidence>
<keyword evidence="5 13" id="KW-0418">Kinase</keyword>
<reference evidence="13 14" key="1">
    <citation type="submission" date="2019-06" db="EMBL/GenBank/DDBJ databases">
        <title>Description of Kitasatospora acidophila sp. nov. isolated from pine grove soil, and reclassification of Streptomyces novaecaesareae to Kitasatospora novaeceasareae comb. nov.</title>
        <authorList>
            <person name="Kim M.J."/>
        </authorList>
    </citation>
    <scope>NUCLEOTIDE SEQUENCE [LARGE SCALE GENOMIC DNA]</scope>
    <source>
        <strain evidence="13 14">MMS16-CNU292</strain>
    </source>
</reference>
<dbReference type="GO" id="GO:0005524">
    <property type="term" value="F:ATP binding"/>
    <property type="evidence" value="ECO:0007669"/>
    <property type="project" value="UniProtKB-UniRule"/>
</dbReference>
<evidence type="ECO:0000256" key="3">
    <source>
        <dbReference type="ARBA" id="ARBA00022679"/>
    </source>
</evidence>
<dbReference type="GO" id="GO:0045717">
    <property type="term" value="P:negative regulation of fatty acid biosynthetic process"/>
    <property type="evidence" value="ECO:0007669"/>
    <property type="project" value="UniProtKB-ARBA"/>
</dbReference>
<keyword evidence="2" id="KW-0723">Serine/threonine-protein kinase</keyword>
<evidence type="ECO:0000313" key="13">
    <source>
        <dbReference type="EMBL" id="TQF04688.1"/>
    </source>
</evidence>
<dbReference type="OrthoDB" id="9762169at2"/>
<dbReference type="PANTHER" id="PTHR43289:SF6">
    <property type="entry name" value="SERINE_THREONINE-PROTEIN KINASE NEKL-3"/>
    <property type="match status" value="1"/>
</dbReference>
<feature type="binding site" evidence="9">
    <location>
        <position position="39"/>
    </location>
    <ligand>
        <name>ATP</name>
        <dbReference type="ChEBI" id="CHEBI:30616"/>
    </ligand>
</feature>
<comment type="caution">
    <text evidence="13">The sequence shown here is derived from an EMBL/GenBank/DDBJ whole genome shotgun (WGS) entry which is preliminary data.</text>
</comment>
<feature type="compositionally biased region" description="Low complexity" evidence="10">
    <location>
        <begin position="377"/>
        <end position="421"/>
    </location>
</feature>
<keyword evidence="11" id="KW-0472">Membrane</keyword>
<evidence type="ECO:0000256" key="7">
    <source>
        <dbReference type="ARBA" id="ARBA00047899"/>
    </source>
</evidence>